<dbReference type="Proteomes" id="UP000016662">
    <property type="component" value="Unassembled WGS sequence"/>
</dbReference>
<reference evidence="2 3" key="1">
    <citation type="submission" date="2013-07" db="EMBL/GenBank/DDBJ databases">
        <authorList>
            <person name="Weinstock G."/>
            <person name="Sodergren E."/>
            <person name="Wylie T."/>
            <person name="Fulton L."/>
            <person name="Fulton R."/>
            <person name="Fronick C."/>
            <person name="O'Laughlin M."/>
            <person name="Godfrey J."/>
            <person name="Miner T."/>
            <person name="Herter B."/>
            <person name="Appelbaum E."/>
            <person name="Cordes M."/>
            <person name="Lek S."/>
            <person name="Wollam A."/>
            <person name="Pepin K.H."/>
            <person name="Palsikar V.B."/>
            <person name="Mitreva M."/>
            <person name="Wilson R.K."/>
        </authorList>
    </citation>
    <scope>NUCLEOTIDE SEQUENCE [LARGE SCALE GENOMIC DNA]</scope>
    <source>
        <strain evidence="2 3">ATCC 27760</strain>
    </source>
</reference>
<evidence type="ECO:0000256" key="1">
    <source>
        <dbReference type="SAM" id="MobiDB-lite"/>
    </source>
</evidence>
<dbReference type="EMBL" id="AWVF01000236">
    <property type="protein sequence ID" value="ERJ94746.1"/>
    <property type="molecule type" value="Genomic_DNA"/>
</dbReference>
<dbReference type="InterPro" id="IPR009363">
    <property type="entry name" value="Phage_Mu_Gp16"/>
</dbReference>
<protein>
    <recommendedName>
        <fullName evidence="4">Regulatory protein GemA</fullName>
    </recommendedName>
</protein>
<sequence>MKHMAKGQTQTLYSLAAVLGLVESGNKEDPFHMIVYRISGKTSVRELTPPEAAAVEAELRRQLREQRPKKKAASPEYPGKMTAGQKAYAWRLLYDLAKLSPSAVPVGERMAGIVRKVLQEDPCPGHPLNWVKREDGAKLIEALKRYLRNTKRKAAKHDSG</sequence>
<evidence type="ECO:0000313" key="2">
    <source>
        <dbReference type="EMBL" id="ERJ94746.1"/>
    </source>
</evidence>
<feature type="region of interest" description="Disordered" evidence="1">
    <location>
        <begin position="60"/>
        <end position="80"/>
    </location>
</feature>
<dbReference type="AlphaFoldDB" id="U2K8B2"/>
<name>U2K8B2_9FIRM</name>
<evidence type="ECO:0008006" key="4">
    <source>
        <dbReference type="Google" id="ProtNLM"/>
    </source>
</evidence>
<organism evidence="2 3">
    <name type="scientific">Ruminococcus callidus ATCC 27760</name>
    <dbReference type="NCBI Taxonomy" id="411473"/>
    <lineage>
        <taxon>Bacteria</taxon>
        <taxon>Bacillati</taxon>
        <taxon>Bacillota</taxon>
        <taxon>Clostridia</taxon>
        <taxon>Eubacteriales</taxon>
        <taxon>Oscillospiraceae</taxon>
        <taxon>Ruminococcus</taxon>
    </lineage>
</organism>
<dbReference type="eggNOG" id="ENOG5032SCV">
    <property type="taxonomic scope" value="Bacteria"/>
</dbReference>
<keyword evidence="3" id="KW-1185">Reference proteome</keyword>
<proteinExistence type="predicted"/>
<dbReference type="Pfam" id="PF06252">
    <property type="entry name" value="GemA"/>
    <property type="match status" value="1"/>
</dbReference>
<gene>
    <name evidence="2" type="ORF">RUMCAL_01915</name>
</gene>
<dbReference type="STRING" id="411473.RUMCAL_01915"/>
<dbReference type="PATRIC" id="fig|411473.3.peg.1575"/>
<comment type="caution">
    <text evidence="2">The sequence shown here is derived from an EMBL/GenBank/DDBJ whole genome shotgun (WGS) entry which is preliminary data.</text>
</comment>
<evidence type="ECO:0000313" key="3">
    <source>
        <dbReference type="Proteomes" id="UP000016662"/>
    </source>
</evidence>
<accession>U2K8B2</accession>
<dbReference type="HOGENOM" id="CLU_130300_0_0_9"/>